<keyword evidence="3" id="KW-1185">Reference proteome</keyword>
<accession>A0A2I1HP80</accession>
<dbReference type="EMBL" id="LLXI01004436">
    <property type="protein sequence ID" value="PKY60623.1"/>
    <property type="molecule type" value="Genomic_DNA"/>
</dbReference>
<proteinExistence type="predicted"/>
<name>A0A2I1HP80_9GLOM</name>
<dbReference type="Proteomes" id="UP000234323">
    <property type="component" value="Unassembled WGS sequence"/>
</dbReference>
<dbReference type="AlphaFoldDB" id="A0A2I1HP80"/>
<feature type="region of interest" description="Disordered" evidence="1">
    <location>
        <begin position="40"/>
        <end position="114"/>
    </location>
</feature>
<evidence type="ECO:0000313" key="2">
    <source>
        <dbReference type="EMBL" id="PKY60623.1"/>
    </source>
</evidence>
<reference evidence="2 3" key="1">
    <citation type="submission" date="2015-10" db="EMBL/GenBank/DDBJ databases">
        <title>Genome analyses suggest a sexual origin of heterokaryosis in a supposedly ancient asexual fungus.</title>
        <authorList>
            <person name="Ropars J."/>
            <person name="Sedzielewska K."/>
            <person name="Noel J."/>
            <person name="Charron P."/>
            <person name="Farinelli L."/>
            <person name="Marton T."/>
            <person name="Kruger M."/>
            <person name="Pelin A."/>
            <person name="Brachmann A."/>
            <person name="Corradi N."/>
        </authorList>
    </citation>
    <scope>NUCLEOTIDE SEQUENCE [LARGE SCALE GENOMIC DNA]</scope>
    <source>
        <strain evidence="2 3">A4</strain>
    </source>
</reference>
<evidence type="ECO:0000313" key="3">
    <source>
        <dbReference type="Proteomes" id="UP000234323"/>
    </source>
</evidence>
<gene>
    <name evidence="2" type="ORF">RhiirA4_484529</name>
</gene>
<comment type="caution">
    <text evidence="2">The sequence shown here is derived from an EMBL/GenBank/DDBJ whole genome shotgun (WGS) entry which is preliminary data.</text>
</comment>
<feature type="compositionally biased region" description="Low complexity" evidence="1">
    <location>
        <begin position="72"/>
        <end position="99"/>
    </location>
</feature>
<feature type="compositionally biased region" description="Low complexity" evidence="1">
    <location>
        <begin position="40"/>
        <end position="49"/>
    </location>
</feature>
<protein>
    <submittedName>
        <fullName evidence="2">Uncharacterized protein</fullName>
    </submittedName>
</protein>
<organism evidence="2 3">
    <name type="scientific">Rhizophagus irregularis</name>
    <dbReference type="NCBI Taxonomy" id="588596"/>
    <lineage>
        <taxon>Eukaryota</taxon>
        <taxon>Fungi</taxon>
        <taxon>Fungi incertae sedis</taxon>
        <taxon>Mucoromycota</taxon>
        <taxon>Glomeromycotina</taxon>
        <taxon>Glomeromycetes</taxon>
        <taxon>Glomerales</taxon>
        <taxon>Glomeraceae</taxon>
        <taxon>Rhizophagus</taxon>
    </lineage>
</organism>
<sequence length="130" mass="14093">MSHVYISINFNTLESSVFNCKNFFQYVKNIKLACPVKSSLTSSTSTASSDQPKKDTPISPVIDLTQVNTPPAKKTLTITSTSSLASSTSMTSSTSMKSSDQPKNNTQIFPVIDLTQVTTPPAKKQKLDLN</sequence>
<evidence type="ECO:0000256" key="1">
    <source>
        <dbReference type="SAM" id="MobiDB-lite"/>
    </source>
</evidence>